<feature type="compositionally biased region" description="Acidic residues" evidence="7">
    <location>
        <begin position="153"/>
        <end position="165"/>
    </location>
</feature>
<keyword evidence="5" id="KW-0539">Nucleus</keyword>
<dbReference type="InterPro" id="IPR028942">
    <property type="entry name" value="WHIM1_dom"/>
</dbReference>
<keyword evidence="3 6" id="KW-0863">Zinc-finger</keyword>
<keyword evidence="2" id="KW-0479">Metal-binding</keyword>
<name>A0A6J5V3W6_PRUAR</name>
<gene>
    <name evidence="10" type="ORF">CURHAP_LOCUS36597</name>
</gene>
<dbReference type="InterPro" id="IPR018501">
    <property type="entry name" value="DDT_dom"/>
</dbReference>
<feature type="compositionally biased region" description="Polar residues" evidence="7">
    <location>
        <begin position="657"/>
        <end position="668"/>
    </location>
</feature>
<comment type="subcellular location">
    <subcellularLocation>
        <location evidence="1">Nucleus</location>
    </subcellularLocation>
</comment>
<dbReference type="Pfam" id="PF15612">
    <property type="entry name" value="WHIM1"/>
    <property type="match status" value="1"/>
</dbReference>
<dbReference type="InterPro" id="IPR013083">
    <property type="entry name" value="Znf_RING/FYVE/PHD"/>
</dbReference>
<evidence type="ECO:0000256" key="6">
    <source>
        <dbReference type="PROSITE-ProRule" id="PRU00146"/>
    </source>
</evidence>
<evidence type="ECO:0000256" key="2">
    <source>
        <dbReference type="ARBA" id="ARBA00022723"/>
    </source>
</evidence>
<evidence type="ECO:0000256" key="7">
    <source>
        <dbReference type="SAM" id="MobiDB-lite"/>
    </source>
</evidence>
<dbReference type="Proteomes" id="UP000507222">
    <property type="component" value="Unassembled WGS sequence"/>
</dbReference>
<organism evidence="10 11">
    <name type="scientific">Prunus armeniaca</name>
    <name type="common">Apricot</name>
    <name type="synonym">Armeniaca vulgaris</name>
    <dbReference type="NCBI Taxonomy" id="36596"/>
    <lineage>
        <taxon>Eukaryota</taxon>
        <taxon>Viridiplantae</taxon>
        <taxon>Streptophyta</taxon>
        <taxon>Embryophyta</taxon>
        <taxon>Tracheophyta</taxon>
        <taxon>Spermatophyta</taxon>
        <taxon>Magnoliopsida</taxon>
        <taxon>eudicotyledons</taxon>
        <taxon>Gunneridae</taxon>
        <taxon>Pentapetalae</taxon>
        <taxon>rosids</taxon>
        <taxon>fabids</taxon>
        <taxon>Rosales</taxon>
        <taxon>Rosaceae</taxon>
        <taxon>Amygdaloideae</taxon>
        <taxon>Amygdaleae</taxon>
        <taxon>Prunus</taxon>
    </lineage>
</organism>
<dbReference type="InterPro" id="IPR011011">
    <property type="entry name" value="Znf_FYVE_PHD"/>
</dbReference>
<reference evidence="10 11" key="1">
    <citation type="submission" date="2020-05" db="EMBL/GenBank/DDBJ databases">
        <authorList>
            <person name="Campoy J."/>
            <person name="Schneeberger K."/>
            <person name="Spophaly S."/>
        </authorList>
    </citation>
    <scope>NUCLEOTIDE SEQUENCE [LARGE SCALE GENOMIC DNA]</scope>
    <source>
        <strain evidence="10">PruArmRojPasFocal</strain>
    </source>
</reference>
<dbReference type="Gene3D" id="3.30.40.10">
    <property type="entry name" value="Zinc/RING finger domain, C3HC4 (zinc finger)"/>
    <property type="match status" value="2"/>
</dbReference>
<dbReference type="Pfam" id="PF24294">
    <property type="entry name" value="Chromo_PTM"/>
    <property type="match status" value="1"/>
</dbReference>
<evidence type="ECO:0008006" key="12">
    <source>
        <dbReference type="Google" id="ProtNLM"/>
    </source>
</evidence>
<dbReference type="PANTHER" id="PTHR46508:SF1">
    <property type="entry name" value="PHD FINGER FAMILY PROTEIN"/>
    <property type="match status" value="1"/>
</dbReference>
<dbReference type="InterPro" id="IPR047365">
    <property type="entry name" value="Tudor_AtPTM-like"/>
</dbReference>
<dbReference type="GO" id="GO:0008270">
    <property type="term" value="F:zinc ion binding"/>
    <property type="evidence" value="ECO:0007669"/>
    <property type="project" value="UniProtKB-KW"/>
</dbReference>
<dbReference type="PROSITE" id="PS50016">
    <property type="entry name" value="ZF_PHD_2"/>
    <property type="match status" value="1"/>
</dbReference>
<dbReference type="PROSITE" id="PS01359">
    <property type="entry name" value="ZF_PHD_1"/>
    <property type="match status" value="1"/>
</dbReference>
<dbReference type="PROSITE" id="PS50827">
    <property type="entry name" value="DDT"/>
    <property type="match status" value="1"/>
</dbReference>
<dbReference type="CDD" id="cd15532">
    <property type="entry name" value="PHD2_CHD_II"/>
    <property type="match status" value="1"/>
</dbReference>
<dbReference type="InterPro" id="IPR001965">
    <property type="entry name" value="Znf_PHD"/>
</dbReference>
<evidence type="ECO:0000259" key="8">
    <source>
        <dbReference type="PROSITE" id="PS50016"/>
    </source>
</evidence>
<evidence type="ECO:0000256" key="4">
    <source>
        <dbReference type="ARBA" id="ARBA00022833"/>
    </source>
</evidence>
<dbReference type="GO" id="GO:0000785">
    <property type="term" value="C:chromatin"/>
    <property type="evidence" value="ECO:0007669"/>
    <property type="project" value="UniProtKB-ARBA"/>
</dbReference>
<dbReference type="SMART" id="SM00249">
    <property type="entry name" value="PHD"/>
    <property type="match status" value="4"/>
</dbReference>
<dbReference type="Pfam" id="PF00628">
    <property type="entry name" value="PHD"/>
    <property type="match status" value="1"/>
</dbReference>
<keyword evidence="4" id="KW-0862">Zinc</keyword>
<protein>
    <recommendedName>
        <fullName evidence="12">PHD-type domain-containing protein</fullName>
    </recommendedName>
</protein>
<dbReference type="InterPro" id="IPR019787">
    <property type="entry name" value="Znf_PHD-finger"/>
</dbReference>
<dbReference type="Pfam" id="PF21743">
    <property type="entry name" value="PTM_DIR17_Tudor"/>
    <property type="match status" value="1"/>
</dbReference>
<dbReference type="SMART" id="SM00571">
    <property type="entry name" value="DDT"/>
    <property type="match status" value="1"/>
</dbReference>
<dbReference type="SUPFAM" id="SSF57903">
    <property type="entry name" value="FYVE/PHD zinc finger"/>
    <property type="match status" value="2"/>
</dbReference>
<evidence type="ECO:0000259" key="9">
    <source>
        <dbReference type="PROSITE" id="PS50827"/>
    </source>
</evidence>
<feature type="compositionally biased region" description="Basic and acidic residues" evidence="7">
    <location>
        <begin position="16"/>
        <end position="33"/>
    </location>
</feature>
<feature type="region of interest" description="Disordered" evidence="7">
    <location>
        <begin position="944"/>
        <end position="970"/>
    </location>
</feature>
<dbReference type="Pfam" id="PF02791">
    <property type="entry name" value="DDT"/>
    <property type="match status" value="1"/>
</dbReference>
<dbReference type="GO" id="GO:0005634">
    <property type="term" value="C:nucleus"/>
    <property type="evidence" value="ECO:0007669"/>
    <property type="project" value="UniProtKB-SubCell"/>
</dbReference>
<evidence type="ECO:0000313" key="11">
    <source>
        <dbReference type="Proteomes" id="UP000507222"/>
    </source>
</evidence>
<accession>A0A6J5V3W6</accession>
<feature type="region of interest" description="Disordered" evidence="7">
    <location>
        <begin position="644"/>
        <end position="668"/>
    </location>
</feature>
<dbReference type="InterPro" id="IPR056618">
    <property type="entry name" value="Chromo_PTM"/>
</dbReference>
<sequence length="1728" mass="192411">MDPPVVKKRGRPRKRRAEDENVADDRKAGPETKKRVVETRTMVLLGRYVLKDFGTSGVFLGKVVYYEAGLYRVNYEDGDCEDLESGEIRGILVGDDDFDTDLSARRKKLDDLVSKLSLKTAVGLDKNVVKSTPAVDRVEAPALSELGGGVTIETDETQVEGDADSSSDSCEYARDRDMDFDVEPPPVPPPQLPPSSGTIGVPEQYISHLFSVYGFLRSFSIPLFLNPFTLDDFVGSLNFRAPNTLLDAIHVALLRALRHHLETLSSDGSEVAPKCLRCIDWNLLDTLTWPVYLVQYVTIMGYAKGPEWKGFYDEVLDKEYYLLSVGRKLMILQTLCDDVLDTRDIRAELDTREESEVGIDYDAEVTNPLVSGPRRVHPRYSKTSACKDREAVEIITEVHEIKSSGNSNLIGSKGAKWDADATDVDVDHNSDECRLCGMDGTLICCDGCPSAYHTRCIGLMKLSIPEGSWYCPECTINKIGPAITTGTSLKGAQIFGIDSYEHIFMGTCNHLLVVKATIKTEACLRYYNQNDIPKVLKVLYAFGQHTAFYMGVCKAILQYWNIPESILSFSEMSETEIKLANIKEDVKFSAQPLNLSDKENHNVTVDNVVVSSLETSFDMIQVDSTGDCTPLECLPTKMQIHARKKMKSGTSTGSGSQQADPSDLTYQSSADRSTAVDLTTCASGNISSCYNGHANGMHPSVILSTHSEEGNLVDSGKVNSTSVVNCAYMGALYKPQAYINYYMHGEFAASAATKLAVISSEEARISDNHALANPRKVASANNLLQTKAFSLIASRFFWPSSEKKLVEVPRERCGWCLSCKALVASKRGCMLNHAALSATKGAMKILASLRPIKNGEGNLVSIATYILFMEESLRGLITGPFVNENYRKQWRKRIYQASTFSTIKGLLLELEANIRTIALSGEWIKLVDDWLVESSVIQSTTCTVGTTQKRGPSNRRGRKQNAIQEDKDDDCNDKSFVWWQGGKLSKLIFQRAILACSLVKKAARQGGWKKISGIVYADGSEIPKRSRQSVWRAAVEMSKNASQLALQVRYLDHHLRWSDLVRPEQSLPDGKGVETEASAFRNASIFDKQFVKNSNVYGVDFGTQKHLPSRLMKNIIEMEQNEGGNNKFWFPELRIPLYLIKDYEERLGKVLFPSAEEPLNVFCKLQKRHWKAPRRDIFFYLVCKRDNLDLCSCSSCQLDVLMRNAAKCSACQGYCHEECTISSTVSTKEEVEFLITCKQCYHAKALSKNENFKESPTSPFHLQMQEYHTPVTVTSVARPKNYSQPVTDVRAQDTRSEIKQATSDSRLAAKKQRRSICSWGIIWKKKNGVEAGTHFRVNNILLAGGSESRGLYPVCHLCHMPYQSDMMYICCETCKNWYHADAVELEESKVSDVAGFKCCKCRRIKSPVCPYTDPKDIKMQESKKVRTRRPKQETVGDDSDSATISDSKFCEPATPIFPMEEASIQEQDGDPLLFSLARVELITEYNSEVNDQWNTAGPGPRKLQVRRGVKREEDVDGFPESNITYAGIAAPGETNYQSNPMEIVPSPHVEWDASINGVESGIMDDYEDLNYENMEPQTVFTINELLAPDDDDDGFLDGGQAFADESGNLENPYTVLQDGGPEQYNMATFTDQSKSTISVESDVNIMQCQICSHAEPGADLSCQNCGLLIHSTCSPWIESSSEGVLPDEKVAGKRLLVVVNSFDLLEVTSDMEISVLLLEVTFYPGGHS</sequence>
<feature type="region of interest" description="Disordered" evidence="7">
    <location>
        <begin position="146"/>
        <end position="172"/>
    </location>
</feature>
<evidence type="ECO:0000256" key="3">
    <source>
        <dbReference type="ARBA" id="ARBA00022771"/>
    </source>
</evidence>
<dbReference type="EMBL" id="CAEKDK010000006">
    <property type="protein sequence ID" value="CAB4282911.1"/>
    <property type="molecule type" value="Genomic_DNA"/>
</dbReference>
<feature type="region of interest" description="Disordered" evidence="7">
    <location>
        <begin position="1"/>
        <end position="33"/>
    </location>
</feature>
<feature type="compositionally biased region" description="Basic and acidic residues" evidence="7">
    <location>
        <begin position="1420"/>
        <end position="1434"/>
    </location>
</feature>
<feature type="region of interest" description="Disordered" evidence="7">
    <location>
        <begin position="1420"/>
        <end position="1444"/>
    </location>
</feature>
<dbReference type="PANTHER" id="PTHR46508">
    <property type="entry name" value="PHD FINGER FAMILY PROTEIN"/>
    <property type="match status" value="1"/>
</dbReference>
<proteinExistence type="predicted"/>
<feature type="domain" description="PHD-type" evidence="8">
    <location>
        <begin position="430"/>
        <end position="477"/>
    </location>
</feature>
<feature type="compositionally biased region" description="Basic residues" evidence="7">
    <location>
        <begin position="1"/>
        <end position="15"/>
    </location>
</feature>
<evidence type="ECO:0000256" key="5">
    <source>
        <dbReference type="ARBA" id="ARBA00023242"/>
    </source>
</evidence>
<evidence type="ECO:0000256" key="1">
    <source>
        <dbReference type="ARBA" id="ARBA00004123"/>
    </source>
</evidence>
<dbReference type="InterPro" id="IPR019786">
    <property type="entry name" value="Zinc_finger_PHD-type_CS"/>
</dbReference>
<evidence type="ECO:0000313" key="10">
    <source>
        <dbReference type="EMBL" id="CAB4282911.1"/>
    </source>
</evidence>
<feature type="domain" description="DDT" evidence="9">
    <location>
        <begin position="203"/>
        <end position="263"/>
    </location>
</feature>